<dbReference type="STRING" id="429701.A0A2G9H6X9"/>
<reference evidence="3" key="1">
    <citation type="journal article" date="2018" name="Gigascience">
        <title>Genome assembly of the Pink Ipe (Handroanthus impetiginosus, Bignoniaceae), a highly valued, ecologically keystone Neotropical timber forest tree.</title>
        <authorList>
            <person name="Silva-Junior O.B."/>
            <person name="Grattapaglia D."/>
            <person name="Novaes E."/>
            <person name="Collevatti R.G."/>
        </authorList>
    </citation>
    <scope>NUCLEOTIDE SEQUENCE [LARGE SCALE GENOMIC DNA]</scope>
    <source>
        <strain evidence="3">cv. UFG-1</strain>
    </source>
</reference>
<feature type="compositionally biased region" description="Basic and acidic residues" evidence="1">
    <location>
        <begin position="138"/>
        <end position="152"/>
    </location>
</feature>
<accession>A0A2G9H6X9</accession>
<organism evidence="2 3">
    <name type="scientific">Handroanthus impetiginosus</name>
    <dbReference type="NCBI Taxonomy" id="429701"/>
    <lineage>
        <taxon>Eukaryota</taxon>
        <taxon>Viridiplantae</taxon>
        <taxon>Streptophyta</taxon>
        <taxon>Embryophyta</taxon>
        <taxon>Tracheophyta</taxon>
        <taxon>Spermatophyta</taxon>
        <taxon>Magnoliopsida</taxon>
        <taxon>eudicotyledons</taxon>
        <taxon>Gunneridae</taxon>
        <taxon>Pentapetalae</taxon>
        <taxon>asterids</taxon>
        <taxon>lamiids</taxon>
        <taxon>Lamiales</taxon>
        <taxon>Bignoniaceae</taxon>
        <taxon>Crescentiina</taxon>
        <taxon>Tabebuia alliance</taxon>
        <taxon>Handroanthus</taxon>
    </lineage>
</organism>
<protein>
    <submittedName>
        <fullName evidence="2">Uncharacterized protein</fullName>
    </submittedName>
</protein>
<dbReference type="Proteomes" id="UP000231279">
    <property type="component" value="Unassembled WGS sequence"/>
</dbReference>
<evidence type="ECO:0000313" key="2">
    <source>
        <dbReference type="EMBL" id="PIN13274.1"/>
    </source>
</evidence>
<dbReference type="OrthoDB" id="926727at2759"/>
<proteinExistence type="predicted"/>
<keyword evidence="3" id="KW-1185">Reference proteome</keyword>
<evidence type="ECO:0000313" key="3">
    <source>
        <dbReference type="Proteomes" id="UP000231279"/>
    </source>
</evidence>
<gene>
    <name evidence="2" type="ORF">CDL12_14108</name>
</gene>
<dbReference type="AlphaFoldDB" id="A0A2G9H6X9"/>
<evidence type="ECO:0000256" key="1">
    <source>
        <dbReference type="SAM" id="MobiDB-lite"/>
    </source>
</evidence>
<feature type="compositionally biased region" description="Low complexity" evidence="1">
    <location>
        <begin position="75"/>
        <end position="94"/>
    </location>
</feature>
<name>A0A2G9H6X9_9LAMI</name>
<feature type="compositionally biased region" description="Low complexity" evidence="1">
    <location>
        <begin position="112"/>
        <end position="123"/>
    </location>
</feature>
<sequence>MELRRSVLFFLLVTVLAPIVLYTDTLGVYFTPSSSRNEFVEDVSTFTFAGEVRPLNVLPQESSTSLKEPLGLVYSGKSVDSSSNSSDSSSGENSRITRQLTEESAEDRTTNSSILSSSGGSEQSSDENPIRQVIDMVHGAENKESNKPKLSEDIGIGGGQNDVKEEFRS</sequence>
<dbReference type="EMBL" id="NKXS01002509">
    <property type="protein sequence ID" value="PIN13274.1"/>
    <property type="molecule type" value="Genomic_DNA"/>
</dbReference>
<comment type="caution">
    <text evidence="2">The sequence shown here is derived from an EMBL/GenBank/DDBJ whole genome shotgun (WGS) entry which is preliminary data.</text>
</comment>
<feature type="region of interest" description="Disordered" evidence="1">
    <location>
        <begin position="74"/>
        <end position="169"/>
    </location>
</feature>